<dbReference type="NCBIfam" id="TIGR01392">
    <property type="entry name" value="homoserO_Ac_trn"/>
    <property type="match status" value="1"/>
</dbReference>
<keyword evidence="2" id="KW-0486">Methionine biosynthesis</keyword>
<gene>
    <name evidence="5" type="primary">metX</name>
    <name evidence="2" type="synonym">metXA</name>
    <name evidence="5" type="ORF">rosag_12670</name>
</gene>
<comment type="caution">
    <text evidence="5">The sequence shown here is derived from an EMBL/GenBank/DDBJ whole genome shotgun (WGS) entry which is preliminary data.</text>
</comment>
<evidence type="ECO:0000256" key="3">
    <source>
        <dbReference type="PIRSR" id="PIRSR000443-1"/>
    </source>
</evidence>
<sequence>MTTPARRTLPRDPAALPPRVRATHLHETFALECGAVLEDVRQAFVLDGTVNAARDNVILVLHALTGSAEAAHPEHGWWREVIGPGRAIDTTRFAVLAPNLLGSCYGTTGPATDWRVVPGTWDGDGFPPVTTRDMARLAGRLLDALHVRELAAVVGGSLGGMVAQEWLLLHPGRARAAVVLAAPDAHTAQAIAWNHTQREALRLGATAGDPDAGIALARAIAMLSFRTEASLGDRFGRAPAEDGDGSPFAVQRWLEHHGAALAARFDAATYRTLLDAMDAHDVARGRGDRDAVLARLGAATDRLFAVGVPGDLLYSDAVVEAWGRAAGAALRTIRSPHGHDAFLLEPAQVGAVLRDALDQPARVVSFHPCPPAPAAVSSIPIARRRPSLRAVV</sequence>
<evidence type="ECO:0000313" key="5">
    <source>
        <dbReference type="EMBL" id="GLC24754.1"/>
    </source>
</evidence>
<dbReference type="EMBL" id="BRXS01000002">
    <property type="protein sequence ID" value="GLC24754.1"/>
    <property type="molecule type" value="Genomic_DNA"/>
</dbReference>
<comment type="subcellular location">
    <subcellularLocation>
        <location evidence="2">Cytoplasm</location>
    </subcellularLocation>
</comment>
<comment type="caution">
    <text evidence="2">Lacks conserved residue(s) required for the propagation of feature annotation.</text>
</comment>
<dbReference type="PANTHER" id="PTHR32268:SF11">
    <property type="entry name" value="HOMOSERINE O-ACETYLTRANSFERASE"/>
    <property type="match status" value="1"/>
</dbReference>
<protein>
    <recommendedName>
        <fullName evidence="2">Homoserine O-acetyltransferase</fullName>
        <shortName evidence="2">HAT</shortName>
        <ecNumber evidence="2">2.3.1.31</ecNumber>
    </recommendedName>
    <alternativeName>
        <fullName evidence="2">Homoserine transacetylase</fullName>
        <shortName evidence="2">HTA</shortName>
    </alternativeName>
</protein>
<dbReference type="HAMAP" id="MF_00296">
    <property type="entry name" value="MetX_acyltransf"/>
    <property type="match status" value="1"/>
</dbReference>
<feature type="active site" evidence="2 3">
    <location>
        <position position="339"/>
    </location>
</feature>
<dbReference type="RefSeq" id="WP_284349200.1">
    <property type="nucleotide sequence ID" value="NZ_BRXS01000002.1"/>
</dbReference>
<dbReference type="Proteomes" id="UP001161325">
    <property type="component" value="Unassembled WGS sequence"/>
</dbReference>
<evidence type="ECO:0000259" key="4">
    <source>
        <dbReference type="Pfam" id="PF00561"/>
    </source>
</evidence>
<feature type="domain" description="AB hydrolase-1" evidence="4">
    <location>
        <begin position="56"/>
        <end position="199"/>
    </location>
</feature>
<feature type="active site" evidence="3">
    <location>
        <position position="311"/>
    </location>
</feature>
<evidence type="ECO:0000256" key="2">
    <source>
        <dbReference type="HAMAP-Rule" id="MF_00296"/>
    </source>
</evidence>
<feature type="active site" description="Nucleophile" evidence="2 3">
    <location>
        <position position="157"/>
    </location>
</feature>
<keyword evidence="2" id="KW-0963">Cytoplasm</keyword>
<dbReference type="AlphaFoldDB" id="A0AA37Q1E8"/>
<comment type="similarity">
    <text evidence="2">Belongs to the AB hydrolase superfamily. MetX family.</text>
</comment>
<comment type="function">
    <text evidence="2">Transfers an acetyl group from acetyl-CoA to L-homoserine, forming acetyl-L-homoserine.</text>
</comment>
<comment type="pathway">
    <text evidence="2">Amino-acid biosynthesis; L-methionine biosynthesis via de novo pathway; O-acetyl-L-homoserine from L-homoserine: step 1/1.</text>
</comment>
<comment type="subunit">
    <text evidence="2">Homodimer.</text>
</comment>
<dbReference type="GO" id="GO:0009092">
    <property type="term" value="P:homoserine metabolic process"/>
    <property type="evidence" value="ECO:0007669"/>
    <property type="project" value="TreeGrafter"/>
</dbReference>
<accession>A0AA37Q1E8</accession>
<feature type="binding site" evidence="2">
    <location>
        <position position="340"/>
    </location>
    <ligand>
        <name>substrate</name>
    </ligand>
</feature>
<evidence type="ECO:0000313" key="6">
    <source>
        <dbReference type="Proteomes" id="UP001161325"/>
    </source>
</evidence>
<keyword evidence="6" id="KW-1185">Reference proteome</keyword>
<evidence type="ECO:0000256" key="1">
    <source>
        <dbReference type="ARBA" id="ARBA00022679"/>
    </source>
</evidence>
<dbReference type="Gene3D" id="3.40.50.1820">
    <property type="entry name" value="alpha/beta hydrolase"/>
    <property type="match status" value="1"/>
</dbReference>
<dbReference type="GO" id="GO:0009086">
    <property type="term" value="P:methionine biosynthetic process"/>
    <property type="evidence" value="ECO:0007669"/>
    <property type="project" value="UniProtKB-UniRule"/>
</dbReference>
<dbReference type="InterPro" id="IPR008220">
    <property type="entry name" value="HAT_MetX-like"/>
</dbReference>
<feature type="binding site" evidence="2">
    <location>
        <position position="218"/>
    </location>
    <ligand>
        <name>substrate</name>
    </ligand>
</feature>
<dbReference type="SUPFAM" id="SSF53474">
    <property type="entry name" value="alpha/beta-Hydrolases"/>
    <property type="match status" value="1"/>
</dbReference>
<organism evidence="5 6">
    <name type="scientific">Roseisolibacter agri</name>
    <dbReference type="NCBI Taxonomy" id="2014610"/>
    <lineage>
        <taxon>Bacteria</taxon>
        <taxon>Pseudomonadati</taxon>
        <taxon>Gemmatimonadota</taxon>
        <taxon>Gemmatimonadia</taxon>
        <taxon>Gemmatimonadales</taxon>
        <taxon>Gemmatimonadaceae</taxon>
        <taxon>Roseisolibacter</taxon>
    </lineage>
</organism>
<dbReference type="GO" id="GO:0005737">
    <property type="term" value="C:cytoplasm"/>
    <property type="evidence" value="ECO:0007669"/>
    <property type="project" value="UniProtKB-SubCell"/>
</dbReference>
<feature type="active site" evidence="2">
    <location>
        <position position="301"/>
    </location>
</feature>
<keyword evidence="2" id="KW-0028">Amino-acid biosynthesis</keyword>
<dbReference type="Pfam" id="PF00561">
    <property type="entry name" value="Abhydrolase_1"/>
    <property type="match status" value="1"/>
</dbReference>
<name>A0AA37Q1E8_9BACT</name>
<proteinExistence type="inferred from homology"/>
<dbReference type="PANTHER" id="PTHR32268">
    <property type="entry name" value="HOMOSERINE O-ACETYLTRANSFERASE"/>
    <property type="match status" value="1"/>
</dbReference>
<dbReference type="GO" id="GO:0004414">
    <property type="term" value="F:homoserine O-acetyltransferase activity"/>
    <property type="evidence" value="ECO:0007669"/>
    <property type="project" value="UniProtKB-UniRule"/>
</dbReference>
<keyword evidence="1 2" id="KW-0808">Transferase</keyword>
<dbReference type="InterPro" id="IPR000073">
    <property type="entry name" value="AB_hydrolase_1"/>
</dbReference>
<keyword evidence="2" id="KW-0012">Acyltransferase</keyword>
<dbReference type="PIRSF" id="PIRSF000443">
    <property type="entry name" value="Homoser_Ac_trans"/>
    <property type="match status" value="1"/>
</dbReference>
<reference evidence="5" key="1">
    <citation type="submission" date="2022-08" db="EMBL/GenBank/DDBJ databases">
        <title>Draft genome sequencing of Roseisolibacter agri AW1220.</title>
        <authorList>
            <person name="Tobiishi Y."/>
            <person name="Tonouchi A."/>
        </authorList>
    </citation>
    <scope>NUCLEOTIDE SEQUENCE</scope>
    <source>
        <strain evidence="5">AW1220</strain>
    </source>
</reference>
<comment type="catalytic activity">
    <reaction evidence="2">
        <text>L-homoserine + acetyl-CoA = O-acetyl-L-homoserine + CoA</text>
        <dbReference type="Rhea" id="RHEA:13701"/>
        <dbReference type="ChEBI" id="CHEBI:57287"/>
        <dbReference type="ChEBI" id="CHEBI:57288"/>
        <dbReference type="ChEBI" id="CHEBI:57476"/>
        <dbReference type="ChEBI" id="CHEBI:57716"/>
        <dbReference type="EC" id="2.3.1.31"/>
    </reaction>
</comment>
<dbReference type="InterPro" id="IPR029058">
    <property type="entry name" value="AB_hydrolase_fold"/>
</dbReference>
<dbReference type="EC" id="2.3.1.31" evidence="2"/>